<dbReference type="NCBIfam" id="TIGR00043">
    <property type="entry name" value="rRNA maturation RNase YbeY"/>
    <property type="match status" value="1"/>
</dbReference>
<proteinExistence type="inferred from homology"/>
<protein>
    <recommendedName>
        <fullName evidence="8">Endoribonuclease YbeY</fullName>
        <ecNumber evidence="8">3.1.-.-</ecNumber>
    </recommendedName>
</protein>
<dbReference type="STRING" id="1265350.IX46_02285"/>
<dbReference type="PANTHER" id="PTHR46986:SF1">
    <property type="entry name" value="ENDORIBONUCLEASE YBEY, CHLOROPLASTIC"/>
    <property type="match status" value="1"/>
</dbReference>
<dbReference type="GO" id="GO:0006364">
    <property type="term" value="P:rRNA processing"/>
    <property type="evidence" value="ECO:0007669"/>
    <property type="project" value="UniProtKB-UniRule"/>
</dbReference>
<dbReference type="InterPro" id="IPR002036">
    <property type="entry name" value="YbeY"/>
</dbReference>
<dbReference type="GO" id="GO:0004222">
    <property type="term" value="F:metalloendopeptidase activity"/>
    <property type="evidence" value="ECO:0007669"/>
    <property type="project" value="InterPro"/>
</dbReference>
<keyword evidence="3 8" id="KW-0540">Nuclease</keyword>
<dbReference type="Proteomes" id="UP000066321">
    <property type="component" value="Chromosome"/>
</dbReference>
<evidence type="ECO:0000256" key="5">
    <source>
        <dbReference type="ARBA" id="ARBA00022759"/>
    </source>
</evidence>
<feature type="binding site" evidence="8">
    <location>
        <position position="126"/>
    </location>
    <ligand>
        <name>Zn(2+)</name>
        <dbReference type="ChEBI" id="CHEBI:29105"/>
        <note>catalytic</note>
    </ligand>
</feature>
<keyword evidence="9" id="KW-0346">Stress response</keyword>
<dbReference type="GO" id="GO:0008270">
    <property type="term" value="F:zinc ion binding"/>
    <property type="evidence" value="ECO:0007669"/>
    <property type="project" value="UniProtKB-UniRule"/>
</dbReference>
<dbReference type="KEGG" id="baph:IX46_02285"/>
<evidence type="ECO:0000256" key="6">
    <source>
        <dbReference type="ARBA" id="ARBA00022801"/>
    </source>
</evidence>
<comment type="subcellular location">
    <subcellularLocation>
        <location evidence="8">Cytoplasm</location>
    </subcellularLocation>
</comment>
<dbReference type="AlphaFoldDB" id="A0A0M4HB71"/>
<gene>
    <name evidence="8" type="primary">ybeY</name>
    <name evidence="9" type="ORF">IX46_02285</name>
</gene>
<dbReference type="RefSeq" id="WP_053940543.1">
    <property type="nucleotide sequence ID" value="NZ_CP009253.1"/>
</dbReference>
<dbReference type="EC" id="3.1.-.-" evidence="8"/>
<dbReference type="EMBL" id="CP009253">
    <property type="protein sequence ID" value="ALD15374.1"/>
    <property type="molecule type" value="Genomic_DNA"/>
</dbReference>
<comment type="function">
    <text evidence="8">Single strand-specific metallo-endoribonuclease involved in late-stage 70S ribosome quality control and in maturation of the 3' terminus of the 16S rRNA.</text>
</comment>
<feature type="binding site" evidence="8">
    <location>
        <position position="120"/>
    </location>
    <ligand>
        <name>Zn(2+)</name>
        <dbReference type="ChEBI" id="CHEBI:29105"/>
        <note>catalytic</note>
    </ligand>
</feature>
<dbReference type="HAMAP" id="MF_00009">
    <property type="entry name" value="Endoribonucl_YbeY"/>
    <property type="match status" value="1"/>
</dbReference>
<evidence type="ECO:0000256" key="8">
    <source>
        <dbReference type="HAMAP-Rule" id="MF_00009"/>
    </source>
</evidence>
<dbReference type="InterPro" id="IPR020549">
    <property type="entry name" value="YbeY_CS"/>
</dbReference>
<keyword evidence="4 8" id="KW-0479">Metal-binding</keyword>
<keyword evidence="8" id="KW-0963">Cytoplasm</keyword>
<dbReference type="Gene3D" id="3.40.390.30">
    <property type="entry name" value="Metalloproteases ('zincins'), catalytic domain"/>
    <property type="match status" value="1"/>
</dbReference>
<evidence type="ECO:0000313" key="9">
    <source>
        <dbReference type="EMBL" id="ALD15374.1"/>
    </source>
</evidence>
<dbReference type="OrthoDB" id="9807740at2"/>
<comment type="cofactor">
    <cofactor evidence="8">
        <name>Zn(2+)</name>
        <dbReference type="ChEBI" id="CHEBI:29105"/>
    </cofactor>
    <text evidence="8">Binds 1 zinc ion.</text>
</comment>
<keyword evidence="6 8" id="KW-0378">Hydrolase</keyword>
<dbReference type="Pfam" id="PF02130">
    <property type="entry name" value="YbeY"/>
    <property type="match status" value="1"/>
</dbReference>
<evidence type="ECO:0000256" key="3">
    <source>
        <dbReference type="ARBA" id="ARBA00022722"/>
    </source>
</evidence>
<reference evidence="9 10" key="1">
    <citation type="journal article" date="2015" name="J Genomics">
        <title>Whole Genome Sequence of the Soybean Aphid Endosymbiont Buchnera aphidicola and Genetic Differentiation among Biotype-Specific Strains.</title>
        <authorList>
            <person name="Cassone B.J."/>
            <person name="Wenger J.A."/>
            <person name="Michel A.P."/>
        </authorList>
    </citation>
    <scope>NUCLEOTIDE SEQUENCE [LARGE SCALE GENOMIC DNA]</scope>
    <source>
        <strain evidence="9 10">BAg</strain>
    </source>
</reference>
<keyword evidence="2 8" id="KW-0690">Ribosome biogenesis</keyword>
<evidence type="ECO:0000256" key="7">
    <source>
        <dbReference type="ARBA" id="ARBA00022833"/>
    </source>
</evidence>
<dbReference type="GO" id="GO:0005737">
    <property type="term" value="C:cytoplasm"/>
    <property type="evidence" value="ECO:0007669"/>
    <property type="project" value="UniProtKB-SubCell"/>
</dbReference>
<sequence>MKKKDCFILNIQINCKNKKKIPKKKMFERWIRKVLYKKNIIIITIRIVDEKEIKNLNFKYRGKNCSTNILSFQLNFFIQKNIKLLGDLVLCKKIIEKESIQYKTTLESRWAHMIIHGVLHLLGYDHKSYKEQKVMENIENKIMLSLSYDKPYY</sequence>
<keyword evidence="5 8" id="KW-0255">Endonuclease</keyword>
<evidence type="ECO:0000256" key="2">
    <source>
        <dbReference type="ARBA" id="ARBA00022517"/>
    </source>
</evidence>
<dbReference type="PATRIC" id="fig|1265350.3.peg.432"/>
<evidence type="ECO:0000313" key="10">
    <source>
        <dbReference type="Proteomes" id="UP000066321"/>
    </source>
</evidence>
<organism evidence="9 10">
    <name type="scientific">Buchnera aphidicola</name>
    <name type="common">Aphis glycines</name>
    <dbReference type="NCBI Taxonomy" id="1265350"/>
    <lineage>
        <taxon>Bacteria</taxon>
        <taxon>Pseudomonadati</taxon>
        <taxon>Pseudomonadota</taxon>
        <taxon>Gammaproteobacteria</taxon>
        <taxon>Enterobacterales</taxon>
        <taxon>Erwiniaceae</taxon>
        <taxon>Buchnera</taxon>
    </lineage>
</organism>
<dbReference type="PROSITE" id="PS01306">
    <property type="entry name" value="UPF0054"/>
    <property type="match status" value="1"/>
</dbReference>
<dbReference type="PANTHER" id="PTHR46986">
    <property type="entry name" value="ENDORIBONUCLEASE YBEY, CHLOROPLASTIC"/>
    <property type="match status" value="1"/>
</dbReference>
<evidence type="ECO:0000256" key="4">
    <source>
        <dbReference type="ARBA" id="ARBA00022723"/>
    </source>
</evidence>
<keyword evidence="7 8" id="KW-0862">Zinc</keyword>
<dbReference type="SUPFAM" id="SSF55486">
    <property type="entry name" value="Metalloproteases ('zincins'), catalytic domain"/>
    <property type="match status" value="1"/>
</dbReference>
<name>A0A0M4HB71_9GAMM</name>
<feature type="binding site" evidence="8">
    <location>
        <position position="116"/>
    </location>
    <ligand>
        <name>Zn(2+)</name>
        <dbReference type="ChEBI" id="CHEBI:29105"/>
        <note>catalytic</note>
    </ligand>
</feature>
<keyword evidence="8" id="KW-0698">rRNA processing</keyword>
<accession>A0A0M4HB71</accession>
<evidence type="ECO:0000256" key="1">
    <source>
        <dbReference type="ARBA" id="ARBA00010875"/>
    </source>
</evidence>
<dbReference type="InterPro" id="IPR023091">
    <property type="entry name" value="MetalPrtase_cat_dom_sf_prd"/>
</dbReference>
<comment type="similarity">
    <text evidence="1 8">Belongs to the endoribonuclease YbeY family.</text>
</comment>
<dbReference type="GO" id="GO:0004521">
    <property type="term" value="F:RNA endonuclease activity"/>
    <property type="evidence" value="ECO:0007669"/>
    <property type="project" value="UniProtKB-UniRule"/>
</dbReference>